<dbReference type="VEuPathDB" id="MicrosporidiaDB:NAPIS_ORF01703"/>
<dbReference type="Proteomes" id="UP000053780">
    <property type="component" value="Unassembled WGS sequence"/>
</dbReference>
<keyword evidence="3" id="KW-1185">Reference proteome</keyword>
<accession>T0MC03</accession>
<protein>
    <submittedName>
        <fullName evidence="2">Uncharacterized protein</fullName>
    </submittedName>
</protein>
<dbReference type="EMBL" id="KE647246">
    <property type="protein sequence ID" value="EQB60721.1"/>
    <property type="molecule type" value="Genomic_DNA"/>
</dbReference>
<reference evidence="2 3" key="1">
    <citation type="journal article" date="2013" name="BMC Genomics">
        <title>Genome sequencing and comparative genomics of honey bee microsporidia, Nosema apis reveal novel insights into host-parasite interactions.</title>
        <authorList>
            <person name="Chen Yp."/>
            <person name="Pettis J.S."/>
            <person name="Zhao Y."/>
            <person name="Liu X."/>
            <person name="Tallon L.J."/>
            <person name="Sadzewicz L.D."/>
            <person name="Li R."/>
            <person name="Zheng H."/>
            <person name="Huang S."/>
            <person name="Zhang X."/>
            <person name="Hamilton M.C."/>
            <person name="Pernal S.F."/>
            <person name="Melathopoulos A.P."/>
            <person name="Yan X."/>
            <person name="Evans J.D."/>
        </authorList>
    </citation>
    <scope>NUCLEOTIDE SEQUENCE [LARGE SCALE GENOMIC DNA]</scope>
    <source>
        <strain evidence="2 3">BRL 01</strain>
    </source>
</reference>
<feature type="chain" id="PRO_5004580818" evidence="1">
    <location>
        <begin position="17"/>
        <end position="146"/>
    </location>
</feature>
<feature type="signal peptide" evidence="1">
    <location>
        <begin position="1"/>
        <end position="16"/>
    </location>
</feature>
<dbReference type="HOGENOM" id="CLU_1777996_0_0_1"/>
<dbReference type="AlphaFoldDB" id="T0MC03"/>
<sequence length="146" mass="17891">MKSLLFLIITTTTLISINNRNFTKFIYYTETSEIVLICENDEKELNKISIVYKFCKDIIKYTIQKLNKSSNYKSNKKLIKFRYFCKDFLFAFFKILENYKYEYEPRFLIYEEDAEYFSTFFSLMESSIHFIKDLYIENSIDKIFFY</sequence>
<gene>
    <name evidence="2" type="ORF">NAPIS_ORF01703</name>
</gene>
<name>T0MC03_9MICR</name>
<keyword evidence="1" id="KW-0732">Signal</keyword>
<evidence type="ECO:0000313" key="3">
    <source>
        <dbReference type="Proteomes" id="UP000053780"/>
    </source>
</evidence>
<organism evidence="2 3">
    <name type="scientific">Vairimorpha apis BRL 01</name>
    <dbReference type="NCBI Taxonomy" id="1037528"/>
    <lineage>
        <taxon>Eukaryota</taxon>
        <taxon>Fungi</taxon>
        <taxon>Fungi incertae sedis</taxon>
        <taxon>Microsporidia</taxon>
        <taxon>Nosematidae</taxon>
        <taxon>Vairimorpha</taxon>
    </lineage>
</organism>
<evidence type="ECO:0000256" key="1">
    <source>
        <dbReference type="SAM" id="SignalP"/>
    </source>
</evidence>
<proteinExistence type="predicted"/>
<evidence type="ECO:0000313" key="2">
    <source>
        <dbReference type="EMBL" id="EQB60721.1"/>
    </source>
</evidence>